<dbReference type="InterPro" id="IPR027963">
    <property type="entry name" value="MEIOC"/>
</dbReference>
<accession>A0A6J1VFV6</accession>
<dbReference type="AlphaFoldDB" id="A0A6J1VFV6"/>
<dbReference type="GeneID" id="113422598"/>
<dbReference type="GO" id="GO:0048255">
    <property type="term" value="P:mRNA stabilization"/>
    <property type="evidence" value="ECO:0007669"/>
    <property type="project" value="TreeGrafter"/>
</dbReference>
<keyword evidence="2" id="KW-1185">Reference proteome</keyword>
<dbReference type="Proteomes" id="UP000504612">
    <property type="component" value="Unplaced"/>
</dbReference>
<feature type="compositionally biased region" description="Polar residues" evidence="1">
    <location>
        <begin position="831"/>
        <end position="845"/>
    </location>
</feature>
<dbReference type="GO" id="GO:0007141">
    <property type="term" value="P:male meiosis I"/>
    <property type="evidence" value="ECO:0007669"/>
    <property type="project" value="TreeGrafter"/>
</dbReference>
<proteinExistence type="predicted"/>
<dbReference type="GO" id="GO:0005634">
    <property type="term" value="C:nucleus"/>
    <property type="evidence" value="ECO:0007669"/>
    <property type="project" value="TreeGrafter"/>
</dbReference>
<evidence type="ECO:0000313" key="2">
    <source>
        <dbReference type="Proteomes" id="UP000504612"/>
    </source>
</evidence>
<protein>
    <submittedName>
        <fullName evidence="3">Meiosis-specific coiled-coil domain-containing protein MEIOC</fullName>
    </submittedName>
</protein>
<feature type="compositionally biased region" description="Polar residues" evidence="1">
    <location>
        <begin position="978"/>
        <end position="988"/>
    </location>
</feature>
<evidence type="ECO:0000313" key="3">
    <source>
        <dbReference type="RefSeq" id="XP_026539443.1"/>
    </source>
</evidence>
<dbReference type="PANTHER" id="PTHR33861:SF3">
    <property type="entry name" value="MEIOSIS-SPECIFIC COILED-COIL DOMAIN-CONTAINING PROTEIN MEIOC"/>
    <property type="match status" value="1"/>
</dbReference>
<organism evidence="2 3">
    <name type="scientific">Notechis scutatus</name>
    <name type="common">mainland tiger snake</name>
    <dbReference type="NCBI Taxonomy" id="8663"/>
    <lineage>
        <taxon>Eukaryota</taxon>
        <taxon>Metazoa</taxon>
        <taxon>Chordata</taxon>
        <taxon>Craniata</taxon>
        <taxon>Vertebrata</taxon>
        <taxon>Euteleostomi</taxon>
        <taxon>Lepidosauria</taxon>
        <taxon>Squamata</taxon>
        <taxon>Bifurcata</taxon>
        <taxon>Unidentata</taxon>
        <taxon>Episquamata</taxon>
        <taxon>Toxicofera</taxon>
        <taxon>Serpentes</taxon>
        <taxon>Colubroidea</taxon>
        <taxon>Elapidae</taxon>
        <taxon>Hydrophiinae</taxon>
        <taxon>Notechis</taxon>
    </lineage>
</organism>
<sequence length="998" mass="113091">MDDLKLFGKSTELNSLIESTKEFSQDIGMHFGIDKCATMAIKAGKVIEDDGIELDNEEMIKATKPEEGYKYLGILEASDLMHNNVKESTSAKKVLLRKSTVLYIALYFFFFFKIQNEENVDLRQTYSTSLSTTSECLNPNDSSLFYVPWSTYADDNKQPPNSQINVKSRIQTERNDYGSETDLYGLVSNILEEQDKSQPYFTEGACATSLKSVWPVSSTRFTDHPDVLSETKRAIDGVIPQQAFYGGESLPVSEKQYLHTGNVTLQQKVDDLYHELTNIDLDEQWLFPSRNDNLNCYNVQSNENAKVSQFQDYSYAKTYFTPQTNLLEAIKESGTDTYTYGREKTGPKGHDSEHQKKAEMFLSQFNRYGESADYYRYLDYSHLNKVKQNKNINYGVQESKKLPSGTPELPMLDTDNYSKFFQNKQVVPKKMEDVSSEHQSFTFQKTTGLVSEKQFVNENSFTPDFGLKSDFTLKSHIAVPGSGDFANVSENSDYFKSLNILATNPVTTSPSTNLRPTWINIQAKNSSSVPIRNQSTLIKLSNLSTGSKGSNHSYDFSQLSSANATLNNNLLLQKYRQEVPTVFSNFDFKDGGATERVSSSSHTEGLSKVEESLFESIIDKKIKPPNGFCDNYSQQYGIIENVNKHNFQVKPQTGHYEVEEGQKHLDGLSQNSYQDMLESQGHLNSHRQGGGDSNIVSNRVNRNQVSCFSNNFMMGDLRHSPNAQQLSSNRFPLKSNHASGPSVIPLMDSYDLFSYEDLSHLYPYFNDMYGDNSFTGFIPTFGFQRPVKTRSGSASELHIRLEECYEQWRALEKERKKTESVLAKNYPGKKVSSTNNTPIPRLTSNPSRVDRLIVDQLREQARVVTLLGKMERLRSSPLHANICTALDKHLEAIHVVQSRRKDEIVNASHRQRQGGPRCQDDRDVFALALAIKEMCIATRKARTTLWCALQMTLPKITYTSVPAEMEKVLQELVTSQDKLHDQMNSGNPMIQRGATKKH</sequence>
<feature type="region of interest" description="Disordered" evidence="1">
    <location>
        <begin position="821"/>
        <end position="845"/>
    </location>
</feature>
<dbReference type="Pfam" id="PF15189">
    <property type="entry name" value="MEIOC"/>
    <property type="match status" value="1"/>
</dbReference>
<reference evidence="3" key="1">
    <citation type="submission" date="2025-08" db="UniProtKB">
        <authorList>
            <consortium name="RefSeq"/>
        </authorList>
    </citation>
    <scope>IDENTIFICATION</scope>
</reference>
<feature type="region of interest" description="Disordered" evidence="1">
    <location>
        <begin position="978"/>
        <end position="998"/>
    </location>
</feature>
<dbReference type="GO" id="GO:0005737">
    <property type="term" value="C:cytoplasm"/>
    <property type="evidence" value="ECO:0007669"/>
    <property type="project" value="TreeGrafter"/>
</dbReference>
<gene>
    <name evidence="3" type="primary">MEIOC</name>
</gene>
<dbReference type="PANTHER" id="PTHR33861">
    <property type="entry name" value="PROTEIN CBG18333"/>
    <property type="match status" value="1"/>
</dbReference>
<dbReference type="CTD" id="284071"/>
<name>A0A6J1VFV6_9SAUR</name>
<evidence type="ECO:0000256" key="1">
    <source>
        <dbReference type="SAM" id="MobiDB-lite"/>
    </source>
</evidence>
<dbReference type="KEGG" id="nss:113422598"/>
<dbReference type="GO" id="GO:0007144">
    <property type="term" value="P:female meiosis I"/>
    <property type="evidence" value="ECO:0007669"/>
    <property type="project" value="TreeGrafter"/>
</dbReference>
<dbReference type="RefSeq" id="XP_026539443.1">
    <property type="nucleotide sequence ID" value="XM_026683658.1"/>
</dbReference>